<evidence type="ECO:0000256" key="10">
    <source>
        <dbReference type="PIRSR" id="PIRSR000660-1"/>
    </source>
</evidence>
<dbReference type="InterPro" id="IPR050339">
    <property type="entry name" value="CC_SR_Kinase"/>
</dbReference>
<dbReference type="SUPFAM" id="SSF56112">
    <property type="entry name" value="Protein kinase-like (PK-like)"/>
    <property type="match status" value="2"/>
</dbReference>
<comment type="caution">
    <text evidence="13">The sequence shown here is derived from an EMBL/GenBank/DDBJ whole genome shotgun (WGS) entry which is preliminary data.</text>
</comment>
<dbReference type="Gene3D" id="3.40.50.800">
    <property type="entry name" value="Anticodon-binding domain"/>
    <property type="match status" value="1"/>
</dbReference>
<dbReference type="PROSITE" id="PS00108">
    <property type="entry name" value="PROTEIN_KINASE_ST"/>
    <property type="match status" value="1"/>
</dbReference>
<dbReference type="PANTHER" id="PTHR11042">
    <property type="entry name" value="EUKARYOTIC TRANSLATION INITIATION FACTOR 2-ALPHA KINASE EIF2-ALPHA KINASE -RELATED"/>
    <property type="match status" value="1"/>
</dbReference>
<dbReference type="Proteomes" id="UP001208570">
    <property type="component" value="Unassembled WGS sequence"/>
</dbReference>
<dbReference type="Pfam" id="PF13393">
    <property type="entry name" value="tRNA-synt_His"/>
    <property type="match status" value="1"/>
</dbReference>
<feature type="region of interest" description="Disordered" evidence="11">
    <location>
        <begin position="242"/>
        <end position="318"/>
    </location>
</feature>
<name>A0AAD9JD47_9ANNE</name>
<comment type="similarity">
    <text evidence="7">Belongs to the protein kinase superfamily. Ser/Thr protein kinase family. GCN2 subfamily.</text>
</comment>
<dbReference type="InterPro" id="IPR024435">
    <property type="entry name" value="HisRS-related_dom"/>
</dbReference>
<feature type="compositionally biased region" description="Polar residues" evidence="11">
    <location>
        <begin position="258"/>
        <end position="270"/>
    </location>
</feature>
<evidence type="ECO:0000256" key="1">
    <source>
        <dbReference type="ARBA" id="ARBA00012513"/>
    </source>
</evidence>
<dbReference type="GO" id="GO:0005737">
    <property type="term" value="C:cytoplasm"/>
    <property type="evidence" value="ECO:0007669"/>
    <property type="project" value="TreeGrafter"/>
</dbReference>
<dbReference type="InterPro" id="IPR011009">
    <property type="entry name" value="Kinase-like_dom_sf"/>
</dbReference>
<accession>A0AAD9JD47</accession>
<sequence length="1723" mass="194677">MVEIYVRNILETAHEYVLEENPELLPELCRLQRDDITLPKALGHDATLSSLALKLLSLPASAASMEQIFSNFGLIETKLRNHLGLDKASKLVLCYRCLRGKIHRPPEVQITLGPQESVSAKEAHVHVDFIVKCPTTYPEELENPKGLSNQQVDILKEELDTLAKKLVGEVMILDLCHHVQKYLHLHNKPPAPSFYDEMITNRRLLEEKHAREQEKKQQRQVQQIEEEIQKRHEALKENARKRRELAKQNSDPKHHSGSESAMTSSENIISVTPIPRDSQQHHGASDSPSRSLSNTPTAGNGSNSLLRPERKRRTSTPLLADVDSQDIVYPSEKVGLTTLTFNTKKERKIYVGKCLGHSPRGSTVYAGMDISTGDLVAISEWVLKWRHINRRLNMDEREIDEKEANKYMKQVAAMEKEFFGLLRLSHKYILQYQAFKYIQESGKITLYVLMDYAGGGSLDVYIKRREPIPLDLMRHYTHEILEALIYIHNKAVVHKDIRTSSLLLDRNGRLHLADISLTKRLSDLIFEVNGTKPGVKFEDNAPPVIGGRGGKKSDIYRVGIVLLSLAKGEAVTDTLPEIPTSLPPELQDFLTKCLIRDEFHRWSAQELYDHSFVKMPLYTQPQSSSNKKKLIQNTSDEESDGSSEEHVIPFIPASDSGSRLQNEFEIIRWIGKGGFGGCDQRYYNSWIETSSETVSSHSSSTCVSSSVIDVSTADAHGAKKSGRHDKSDDEKNSLGLVDNIEKDMPPAVEGSVEWSVSCEIVKNTSNDSSDDDDDDDDDDVFGASFLPHSDSDFDDGIIFEHNSNSEDSEIQKSEIMSTEKPRPEGEGDTTNPKIQFLYIQMEFCEKSTLRNCIDAGLYEDVDRVWQLFREVVEGLVHIHKQGMIHRDLKPVNIFLDYNDHVKIGDFGLATTDILVKQQTNPIDLALNPSIIRELNCSSSHSESTDDVNDMTGKVGTALYVAPEMITTSKRVHYSQKVDIYSLGVMFFEMCYHPLPTGMERVKVLTTLREPNIRLPEDLDEDKLSNQVHLLRLLLDHDPSRRPTATEILQSEFLPPPQMEEAELNEVLRSTIANPDSKLYKRMIDAIFSQPVTPAMDFAYDNELYKSSNQFSQCDVLLSGYVSDMMEKIFKKHGAIRVATPILMPKCKLYENNESYVCFMDHIGELVALPYDLKAPFARFVARHGITELKRYTIGKVYRENRVYGLHPKELLASSFDIVTPTSASFIPDAEVISVVFEIITEFPTLKNRNYFLRINHKLLLEAILLYCGVPNELHQEVCAILGDTKNERQKKSQIQTRLYSLSLSEHTVDTLYNFVEMEGPYGKVASMLRCITKTKGSASILAKKGLKEMEAVINHTESLGHKIQHVLALGLITNVRHYSGVIFQVVRNVRKKTKQMTEVLAAGGRYDDMIVQFRKPGSTVSQCVVGISIAVERIVAAVSEHKDFQVPPALDVVICSLGSHSFLKEKLNLIKDFWAVGISALVLYDVCQSLDDVMEHCRKCGVSYIVIFKESEGPSTVKVRWFERDRIVEKKVLIGDVTAYLQQSLQISTKEDNDQMQFISSKMSSSTSQVQEAGINKEMGSGNSLKHHFNITVINAESTSKAGKNTRRNYESQIYSNVSTCLVNISTKSHIEIIAVELTSEVLRTITAHLESTESFLVIALSLQLEDGEKAFNSSIGPVIERHTRHRKYLTKIFDHIAEIRFEKNIPVIVLYSLKDDSYKVLL</sequence>
<reference evidence="13" key="1">
    <citation type="journal article" date="2023" name="Mol. Biol. Evol.">
        <title>Third-Generation Sequencing Reveals the Adaptive Role of the Epigenome in Three Deep-Sea Polychaetes.</title>
        <authorList>
            <person name="Perez M."/>
            <person name="Aroh O."/>
            <person name="Sun Y."/>
            <person name="Lan Y."/>
            <person name="Juniper S.K."/>
            <person name="Young C.R."/>
            <person name="Angers B."/>
            <person name="Qian P.Y."/>
        </authorList>
    </citation>
    <scope>NUCLEOTIDE SEQUENCE</scope>
    <source>
        <strain evidence="13">P08H-3</strain>
    </source>
</reference>
<dbReference type="CDD" id="cd22249">
    <property type="entry name" value="UDM1_RNF168_RNF169-like"/>
    <property type="match status" value="1"/>
</dbReference>
<dbReference type="EC" id="2.7.11.1" evidence="1"/>
<dbReference type="InterPro" id="IPR006575">
    <property type="entry name" value="RWD_dom"/>
</dbReference>
<keyword evidence="6" id="KW-0067">ATP-binding</keyword>
<gene>
    <name evidence="13" type="ORF">LSH36_382g03053</name>
</gene>
<dbReference type="GO" id="GO:0004694">
    <property type="term" value="F:eukaryotic translation initiation factor 2alpha kinase activity"/>
    <property type="evidence" value="ECO:0007669"/>
    <property type="project" value="InterPro"/>
</dbReference>
<dbReference type="InterPro" id="IPR016135">
    <property type="entry name" value="UBQ-conjugating_enzyme/RWD"/>
</dbReference>
<dbReference type="InterPro" id="IPR045864">
    <property type="entry name" value="aa-tRNA-synth_II/BPL/LPL"/>
</dbReference>
<feature type="compositionally biased region" description="Basic and acidic residues" evidence="11">
    <location>
        <begin position="809"/>
        <end position="825"/>
    </location>
</feature>
<evidence type="ECO:0000256" key="4">
    <source>
        <dbReference type="ARBA" id="ARBA00022741"/>
    </source>
</evidence>
<dbReference type="PROSITE" id="PS50011">
    <property type="entry name" value="PROTEIN_KINASE_DOM"/>
    <property type="match status" value="2"/>
</dbReference>
<dbReference type="InterPro" id="IPR036621">
    <property type="entry name" value="Anticodon-bd_dom_sf"/>
</dbReference>
<dbReference type="SUPFAM" id="SSF54495">
    <property type="entry name" value="UBC-like"/>
    <property type="match status" value="1"/>
</dbReference>
<dbReference type="InterPro" id="IPR012337">
    <property type="entry name" value="RNaseH-like_sf"/>
</dbReference>
<protein>
    <recommendedName>
        <fullName evidence="1">non-specific serine/threonine protein kinase</fullName>
        <ecNumber evidence="1">2.7.11.1</ecNumber>
    </recommendedName>
</protein>
<keyword evidence="3" id="KW-0808">Transferase</keyword>
<dbReference type="Pfam" id="PF00069">
    <property type="entry name" value="Pkinase"/>
    <property type="match status" value="2"/>
</dbReference>
<dbReference type="CDD" id="cd23823">
    <property type="entry name" value="RWD_GCN2"/>
    <property type="match status" value="1"/>
</dbReference>
<comment type="catalytic activity">
    <reaction evidence="9">
        <text>L-seryl-[protein] + ATP = O-phospho-L-seryl-[protein] + ADP + H(+)</text>
        <dbReference type="Rhea" id="RHEA:17989"/>
        <dbReference type="Rhea" id="RHEA-COMP:9863"/>
        <dbReference type="Rhea" id="RHEA-COMP:11604"/>
        <dbReference type="ChEBI" id="CHEBI:15378"/>
        <dbReference type="ChEBI" id="CHEBI:29999"/>
        <dbReference type="ChEBI" id="CHEBI:30616"/>
        <dbReference type="ChEBI" id="CHEBI:83421"/>
        <dbReference type="ChEBI" id="CHEBI:456216"/>
        <dbReference type="EC" id="2.7.11.1"/>
    </reaction>
</comment>
<evidence type="ECO:0000256" key="7">
    <source>
        <dbReference type="ARBA" id="ARBA00037982"/>
    </source>
</evidence>
<feature type="active site" description="Proton acceptor" evidence="10">
    <location>
        <position position="887"/>
    </location>
</feature>
<feature type="region of interest" description="Disordered" evidence="11">
    <location>
        <begin position="763"/>
        <end position="830"/>
    </location>
</feature>
<evidence type="ECO:0000256" key="11">
    <source>
        <dbReference type="SAM" id="MobiDB-lite"/>
    </source>
</evidence>
<feature type="compositionally biased region" description="Polar residues" evidence="11">
    <location>
        <begin position="286"/>
        <end position="305"/>
    </location>
</feature>
<evidence type="ECO:0000256" key="6">
    <source>
        <dbReference type="ARBA" id="ARBA00022840"/>
    </source>
</evidence>
<dbReference type="Gene3D" id="3.30.930.10">
    <property type="entry name" value="Bira Bifunctional Protein, Domain 2"/>
    <property type="match status" value="1"/>
</dbReference>
<dbReference type="GO" id="GO:0000077">
    <property type="term" value="P:DNA damage checkpoint signaling"/>
    <property type="evidence" value="ECO:0007669"/>
    <property type="project" value="InterPro"/>
</dbReference>
<dbReference type="FunFam" id="3.40.50.800:FF:000009">
    <property type="entry name" value="Eukaryotic translation initiation factor 2-alpha kinase"/>
    <property type="match status" value="1"/>
</dbReference>
<dbReference type="GO" id="GO:0005524">
    <property type="term" value="F:ATP binding"/>
    <property type="evidence" value="ECO:0007669"/>
    <property type="project" value="UniProtKB-KW"/>
</dbReference>
<evidence type="ECO:0000256" key="8">
    <source>
        <dbReference type="ARBA" id="ARBA00047899"/>
    </source>
</evidence>
<evidence type="ECO:0000259" key="12">
    <source>
        <dbReference type="PROSITE" id="PS50011"/>
    </source>
</evidence>
<keyword evidence="2" id="KW-0723">Serine/threonine-protein kinase</keyword>
<keyword evidence="14" id="KW-1185">Reference proteome</keyword>
<feature type="compositionally biased region" description="Acidic residues" evidence="11">
    <location>
        <begin position="768"/>
        <end position="780"/>
    </location>
</feature>
<organism evidence="13 14">
    <name type="scientific">Paralvinella palmiformis</name>
    <dbReference type="NCBI Taxonomy" id="53620"/>
    <lineage>
        <taxon>Eukaryota</taxon>
        <taxon>Metazoa</taxon>
        <taxon>Spiralia</taxon>
        <taxon>Lophotrochozoa</taxon>
        <taxon>Annelida</taxon>
        <taxon>Polychaeta</taxon>
        <taxon>Sedentaria</taxon>
        <taxon>Canalipalpata</taxon>
        <taxon>Terebellida</taxon>
        <taxon>Terebelliformia</taxon>
        <taxon>Alvinellidae</taxon>
        <taxon>Paralvinella</taxon>
    </lineage>
</organism>
<dbReference type="Pfam" id="PF05773">
    <property type="entry name" value="RWD"/>
    <property type="match status" value="1"/>
</dbReference>
<dbReference type="Pfam" id="PF12745">
    <property type="entry name" value="HGTP_anticodon2"/>
    <property type="match status" value="1"/>
</dbReference>
<feature type="domain" description="Protein kinase" evidence="12">
    <location>
        <begin position="349"/>
        <end position="613"/>
    </location>
</feature>
<dbReference type="InterPro" id="IPR000719">
    <property type="entry name" value="Prot_kinase_dom"/>
</dbReference>
<keyword evidence="4" id="KW-0547">Nucleotide-binding</keyword>
<evidence type="ECO:0000313" key="13">
    <source>
        <dbReference type="EMBL" id="KAK2150934.1"/>
    </source>
</evidence>
<evidence type="ECO:0000256" key="9">
    <source>
        <dbReference type="ARBA" id="ARBA00048679"/>
    </source>
</evidence>
<evidence type="ECO:0000256" key="2">
    <source>
        <dbReference type="ARBA" id="ARBA00022527"/>
    </source>
</evidence>
<evidence type="ECO:0000256" key="3">
    <source>
        <dbReference type="ARBA" id="ARBA00022679"/>
    </source>
</evidence>
<dbReference type="InterPro" id="IPR041715">
    <property type="entry name" value="HisRS-like_core"/>
</dbReference>
<evidence type="ECO:0000256" key="5">
    <source>
        <dbReference type="ARBA" id="ARBA00022777"/>
    </source>
</evidence>
<dbReference type="GO" id="GO:0005634">
    <property type="term" value="C:nucleus"/>
    <property type="evidence" value="ECO:0007669"/>
    <property type="project" value="TreeGrafter"/>
</dbReference>
<keyword evidence="5" id="KW-0418">Kinase</keyword>
<evidence type="ECO:0000313" key="14">
    <source>
        <dbReference type="Proteomes" id="UP001208570"/>
    </source>
</evidence>
<proteinExistence type="inferred from homology"/>
<dbReference type="PIRSF" id="PIRSF000660">
    <property type="entry name" value="Ser/Thr_PK_GCN2"/>
    <property type="match status" value="1"/>
</dbReference>
<dbReference type="Gene3D" id="3.10.110.10">
    <property type="entry name" value="Ubiquitin Conjugating Enzyme"/>
    <property type="match status" value="1"/>
</dbReference>
<dbReference type="PANTHER" id="PTHR11042:SF136">
    <property type="entry name" value="EIF-2-ALPHA KINASE GCN2"/>
    <property type="match status" value="1"/>
</dbReference>
<dbReference type="SMART" id="SM00220">
    <property type="entry name" value="S_TKc"/>
    <property type="match status" value="2"/>
</dbReference>
<dbReference type="InterPro" id="IPR008271">
    <property type="entry name" value="Ser/Thr_kinase_AS"/>
</dbReference>
<dbReference type="InterPro" id="IPR016255">
    <property type="entry name" value="Gcn2"/>
</dbReference>
<dbReference type="Gene3D" id="1.10.510.10">
    <property type="entry name" value="Transferase(Phosphotransferase) domain 1"/>
    <property type="match status" value="2"/>
</dbReference>
<feature type="region of interest" description="Disordered" evidence="11">
    <location>
        <begin position="624"/>
        <end position="645"/>
    </location>
</feature>
<dbReference type="SUPFAM" id="SSF53098">
    <property type="entry name" value="Ribonuclease H-like"/>
    <property type="match status" value="1"/>
</dbReference>
<dbReference type="EMBL" id="JAODUP010000382">
    <property type="protein sequence ID" value="KAK2150934.1"/>
    <property type="molecule type" value="Genomic_DNA"/>
</dbReference>
<feature type="domain" description="Protein kinase" evidence="12">
    <location>
        <begin position="664"/>
        <end position="1053"/>
    </location>
</feature>
<comment type="catalytic activity">
    <reaction evidence="8">
        <text>L-threonyl-[protein] + ATP = O-phospho-L-threonyl-[protein] + ADP + H(+)</text>
        <dbReference type="Rhea" id="RHEA:46608"/>
        <dbReference type="Rhea" id="RHEA-COMP:11060"/>
        <dbReference type="Rhea" id="RHEA-COMP:11605"/>
        <dbReference type="ChEBI" id="CHEBI:15378"/>
        <dbReference type="ChEBI" id="CHEBI:30013"/>
        <dbReference type="ChEBI" id="CHEBI:30616"/>
        <dbReference type="ChEBI" id="CHEBI:61977"/>
        <dbReference type="ChEBI" id="CHEBI:456216"/>
        <dbReference type="EC" id="2.7.11.1"/>
    </reaction>
</comment>
<dbReference type="SUPFAM" id="SSF55681">
    <property type="entry name" value="Class II aaRS and biotin synthetases"/>
    <property type="match status" value="1"/>
</dbReference>